<dbReference type="InterPro" id="IPR023214">
    <property type="entry name" value="HAD_sf"/>
</dbReference>
<dbReference type="GO" id="GO:0016887">
    <property type="term" value="F:ATP hydrolysis activity"/>
    <property type="evidence" value="ECO:0007669"/>
    <property type="project" value="InterPro"/>
</dbReference>
<dbReference type="EC" id="7.2.2.-" evidence="13"/>
<comment type="catalytic activity">
    <reaction evidence="12 13">
        <text>ATP + H2O = ADP + phosphate + H(+)</text>
        <dbReference type="Rhea" id="RHEA:13065"/>
        <dbReference type="ChEBI" id="CHEBI:15377"/>
        <dbReference type="ChEBI" id="CHEBI:15378"/>
        <dbReference type="ChEBI" id="CHEBI:30616"/>
        <dbReference type="ChEBI" id="CHEBI:43474"/>
        <dbReference type="ChEBI" id="CHEBI:456216"/>
    </reaction>
</comment>
<dbReference type="GeneID" id="20233744"/>
<dbReference type="FunFam" id="1.20.1110.10:FF:000023">
    <property type="entry name" value="Cation-transporting ATPase"/>
    <property type="match status" value="1"/>
</dbReference>
<dbReference type="PANTHER" id="PTHR45630">
    <property type="entry name" value="CATION-TRANSPORTING ATPASE-RELATED"/>
    <property type="match status" value="1"/>
</dbReference>
<dbReference type="SFLD" id="SFLDG00002">
    <property type="entry name" value="C1.7:_P-type_atpase_like"/>
    <property type="match status" value="1"/>
</dbReference>
<dbReference type="Gene3D" id="3.40.50.1000">
    <property type="entry name" value="HAD superfamily/HAD-like"/>
    <property type="match status" value="1"/>
</dbReference>
<dbReference type="SFLD" id="SFLDF00027">
    <property type="entry name" value="p-type_atpase"/>
    <property type="match status" value="1"/>
</dbReference>
<dbReference type="InterPro" id="IPR004014">
    <property type="entry name" value="ATPase_P-typ_cation-transptr_N"/>
</dbReference>
<feature type="transmembrane region" description="Helical" evidence="13">
    <location>
        <begin position="111"/>
        <end position="131"/>
    </location>
</feature>
<dbReference type="InterPro" id="IPR008250">
    <property type="entry name" value="ATPase_P-typ_transduc_dom_A_sf"/>
</dbReference>
<keyword evidence="7 13" id="KW-0067">ATP-binding</keyword>
<dbReference type="Gene3D" id="3.40.1110.10">
    <property type="entry name" value="Calcium-transporting ATPase, cytoplasmic domain N"/>
    <property type="match status" value="1"/>
</dbReference>
<feature type="transmembrane region" description="Helical" evidence="13">
    <location>
        <begin position="230"/>
        <end position="250"/>
    </location>
</feature>
<keyword evidence="11 13" id="KW-0472">Membrane</keyword>
<dbReference type="GO" id="GO:0005524">
    <property type="term" value="F:ATP binding"/>
    <property type="evidence" value="ECO:0007669"/>
    <property type="project" value="UniProtKB-UniRule"/>
</dbReference>
<accession>V4CQ16</accession>
<dbReference type="InterPro" id="IPR006544">
    <property type="entry name" value="P-type_TPase_V"/>
</dbReference>
<keyword evidence="6 13" id="KW-0547">Nucleotide-binding</keyword>
<dbReference type="InterPro" id="IPR044492">
    <property type="entry name" value="P_typ_ATPase_HD_dom"/>
</dbReference>
<evidence type="ECO:0000259" key="16">
    <source>
        <dbReference type="Pfam" id="PF12409"/>
    </source>
</evidence>
<dbReference type="Pfam" id="PF12409">
    <property type="entry name" value="P5-ATPase"/>
    <property type="match status" value="1"/>
</dbReference>
<evidence type="ECO:0000256" key="5">
    <source>
        <dbReference type="ARBA" id="ARBA00022723"/>
    </source>
</evidence>
<comment type="subcellular location">
    <subcellularLocation>
        <location evidence="1 13">Membrane</location>
        <topology evidence="1 13">Multi-pass membrane protein</topology>
    </subcellularLocation>
</comment>
<dbReference type="SFLD" id="SFLDS00003">
    <property type="entry name" value="Haloacid_Dehalogenase"/>
    <property type="match status" value="1"/>
</dbReference>
<dbReference type="STRING" id="225164.V4CQ16"/>
<dbReference type="Proteomes" id="UP000030746">
    <property type="component" value="Unassembled WGS sequence"/>
</dbReference>
<comment type="similarity">
    <text evidence="2 13">Belongs to the cation transport ATPase (P-type) (TC 3.A.3) family. Type V subfamily.</text>
</comment>
<feature type="transmembrane region" description="Helical" evidence="13">
    <location>
        <begin position="1154"/>
        <end position="1175"/>
    </location>
</feature>
<keyword evidence="18" id="KW-1185">Reference proteome</keyword>
<dbReference type="PRINTS" id="PR00119">
    <property type="entry name" value="CATATPASE"/>
</dbReference>
<feature type="transmembrane region" description="Helical" evidence="13">
    <location>
        <begin position="188"/>
        <end position="210"/>
    </location>
</feature>
<feature type="domain" description="Cation-transporting P-type ATPase N-terminal" evidence="15">
    <location>
        <begin position="166"/>
        <end position="225"/>
    </location>
</feature>
<dbReference type="Gene3D" id="2.70.150.10">
    <property type="entry name" value="Calcium-transporting ATPase, cytoplasmic transduction domain A"/>
    <property type="match status" value="1"/>
</dbReference>
<dbReference type="KEGG" id="lgi:LOTGIDRAFT_135940"/>
<dbReference type="CTD" id="20233744"/>
<name>V4CQ16_LOTGI</name>
<gene>
    <name evidence="17" type="ORF">LOTGIDRAFT_135940</name>
</gene>
<protein>
    <recommendedName>
        <fullName evidence="13">Cation-transporting ATPase</fullName>
        <ecNumber evidence="13">7.2.2.-</ecNumber>
    </recommendedName>
</protein>
<dbReference type="Pfam" id="PF00122">
    <property type="entry name" value="E1-E2_ATPase"/>
    <property type="match status" value="1"/>
</dbReference>
<evidence type="ECO:0000256" key="9">
    <source>
        <dbReference type="ARBA" id="ARBA00022967"/>
    </source>
</evidence>
<dbReference type="InterPro" id="IPR059000">
    <property type="entry name" value="ATPase_P-type_domA"/>
</dbReference>
<evidence type="ECO:0000256" key="10">
    <source>
        <dbReference type="ARBA" id="ARBA00022989"/>
    </source>
</evidence>
<dbReference type="OMA" id="KLRYRWH"/>
<keyword evidence="8 13" id="KW-0460">Magnesium</keyword>
<dbReference type="EMBL" id="KB199699">
    <property type="protein sequence ID" value="ESP04540.1"/>
    <property type="molecule type" value="Genomic_DNA"/>
</dbReference>
<dbReference type="Gene3D" id="1.20.1110.10">
    <property type="entry name" value="Calcium-transporting ATPase, transmembrane domain"/>
    <property type="match status" value="1"/>
</dbReference>
<dbReference type="PANTHER" id="PTHR45630:SF8">
    <property type="entry name" value="CATION-TRANSPORTING ATPASE"/>
    <property type="match status" value="1"/>
</dbReference>
<evidence type="ECO:0000259" key="14">
    <source>
        <dbReference type="Pfam" id="PF00122"/>
    </source>
</evidence>
<evidence type="ECO:0000313" key="18">
    <source>
        <dbReference type="Proteomes" id="UP000030746"/>
    </source>
</evidence>
<dbReference type="RefSeq" id="XP_009044709.1">
    <property type="nucleotide sequence ID" value="XM_009046461.1"/>
</dbReference>
<dbReference type="GO" id="GO:0015203">
    <property type="term" value="F:polyamine transmembrane transporter activity"/>
    <property type="evidence" value="ECO:0007669"/>
    <property type="project" value="TreeGrafter"/>
</dbReference>
<evidence type="ECO:0000259" key="15">
    <source>
        <dbReference type="Pfam" id="PF00690"/>
    </source>
</evidence>
<keyword evidence="4 13" id="KW-0812">Transmembrane</keyword>
<dbReference type="PROSITE" id="PS00154">
    <property type="entry name" value="ATPASE_E1_E2"/>
    <property type="match status" value="1"/>
</dbReference>
<dbReference type="InterPro" id="IPR023298">
    <property type="entry name" value="ATPase_P-typ_TM_dom_sf"/>
</dbReference>
<dbReference type="InterPro" id="IPR001757">
    <property type="entry name" value="P_typ_ATPase"/>
</dbReference>
<dbReference type="Pfam" id="PF13246">
    <property type="entry name" value="Cation_ATPase"/>
    <property type="match status" value="1"/>
</dbReference>
<dbReference type="SUPFAM" id="SSF56784">
    <property type="entry name" value="HAD-like"/>
    <property type="match status" value="1"/>
</dbReference>
<dbReference type="NCBIfam" id="TIGR01657">
    <property type="entry name" value="P-ATPase-V"/>
    <property type="match status" value="1"/>
</dbReference>
<dbReference type="InterPro" id="IPR036412">
    <property type="entry name" value="HAD-like_sf"/>
</dbReference>
<dbReference type="SUPFAM" id="SSF81665">
    <property type="entry name" value="Calcium ATPase, transmembrane domain M"/>
    <property type="match status" value="1"/>
</dbReference>
<feature type="domain" description="P-type ATPase A" evidence="14">
    <location>
        <begin position="267"/>
        <end position="392"/>
    </location>
</feature>
<feature type="transmembrane region" description="Helical" evidence="13">
    <location>
        <begin position="409"/>
        <end position="429"/>
    </location>
</feature>
<dbReference type="GO" id="GO:0006874">
    <property type="term" value="P:intracellular calcium ion homeostasis"/>
    <property type="evidence" value="ECO:0007669"/>
    <property type="project" value="TreeGrafter"/>
</dbReference>
<dbReference type="SUPFAM" id="SSF81653">
    <property type="entry name" value="Calcium ATPase, transduction domain A"/>
    <property type="match status" value="1"/>
</dbReference>
<evidence type="ECO:0000256" key="2">
    <source>
        <dbReference type="ARBA" id="ARBA00006000"/>
    </source>
</evidence>
<dbReference type="GO" id="GO:0140358">
    <property type="term" value="F:P-type transmembrane transporter activity"/>
    <property type="evidence" value="ECO:0007669"/>
    <property type="project" value="InterPro"/>
</dbReference>
<dbReference type="NCBIfam" id="TIGR01494">
    <property type="entry name" value="ATPase_P-type"/>
    <property type="match status" value="2"/>
</dbReference>
<evidence type="ECO:0000256" key="13">
    <source>
        <dbReference type="RuleBase" id="RU362082"/>
    </source>
</evidence>
<organism evidence="17 18">
    <name type="scientific">Lottia gigantea</name>
    <name type="common">Giant owl limpet</name>
    <dbReference type="NCBI Taxonomy" id="225164"/>
    <lineage>
        <taxon>Eukaryota</taxon>
        <taxon>Metazoa</taxon>
        <taxon>Spiralia</taxon>
        <taxon>Lophotrochozoa</taxon>
        <taxon>Mollusca</taxon>
        <taxon>Gastropoda</taxon>
        <taxon>Patellogastropoda</taxon>
        <taxon>Lottioidea</taxon>
        <taxon>Lottiidae</taxon>
        <taxon>Lottia</taxon>
    </lineage>
</organism>
<evidence type="ECO:0000256" key="3">
    <source>
        <dbReference type="ARBA" id="ARBA00022553"/>
    </source>
</evidence>
<feature type="transmembrane region" description="Helical" evidence="13">
    <location>
        <begin position="995"/>
        <end position="1014"/>
    </location>
</feature>
<dbReference type="FunFam" id="3.40.50.1000:FF:000045">
    <property type="entry name" value="Cation-transporting ATPase"/>
    <property type="match status" value="1"/>
</dbReference>
<dbReference type="InterPro" id="IPR018303">
    <property type="entry name" value="ATPase_P-typ_P_site"/>
</dbReference>
<dbReference type="OrthoDB" id="48943at2759"/>
<dbReference type="HOGENOM" id="CLU_001828_0_0_1"/>
<keyword evidence="9 13" id="KW-1278">Translocase</keyword>
<dbReference type="InterPro" id="IPR047819">
    <property type="entry name" value="P5A-ATPase_N"/>
</dbReference>
<dbReference type="GO" id="GO:0046872">
    <property type="term" value="F:metal ion binding"/>
    <property type="evidence" value="ECO:0007669"/>
    <property type="project" value="UniProtKB-UniRule"/>
</dbReference>
<feature type="domain" description="P5B-type ATPase N-terminal" evidence="16">
    <location>
        <begin position="13"/>
        <end position="151"/>
    </location>
</feature>
<evidence type="ECO:0000256" key="6">
    <source>
        <dbReference type="ARBA" id="ARBA00022741"/>
    </source>
</evidence>
<evidence type="ECO:0000256" key="12">
    <source>
        <dbReference type="ARBA" id="ARBA00049360"/>
    </source>
</evidence>
<dbReference type="GO" id="GO:0019829">
    <property type="term" value="F:ATPase-coupled monoatomic cation transmembrane transporter activity"/>
    <property type="evidence" value="ECO:0007669"/>
    <property type="project" value="UniProtKB-UniRule"/>
</dbReference>
<feature type="transmembrane region" description="Helical" evidence="13">
    <location>
        <begin position="1082"/>
        <end position="1099"/>
    </location>
</feature>
<keyword evidence="3" id="KW-0597">Phosphoprotein</keyword>
<dbReference type="SUPFAM" id="SSF81660">
    <property type="entry name" value="Metal cation-transporting ATPase, ATP-binding domain N"/>
    <property type="match status" value="1"/>
</dbReference>
<reference evidence="17 18" key="1">
    <citation type="journal article" date="2013" name="Nature">
        <title>Insights into bilaterian evolution from three spiralian genomes.</title>
        <authorList>
            <person name="Simakov O."/>
            <person name="Marletaz F."/>
            <person name="Cho S.J."/>
            <person name="Edsinger-Gonzales E."/>
            <person name="Havlak P."/>
            <person name="Hellsten U."/>
            <person name="Kuo D.H."/>
            <person name="Larsson T."/>
            <person name="Lv J."/>
            <person name="Arendt D."/>
            <person name="Savage R."/>
            <person name="Osoegawa K."/>
            <person name="de Jong P."/>
            <person name="Grimwood J."/>
            <person name="Chapman J.A."/>
            <person name="Shapiro H."/>
            <person name="Aerts A."/>
            <person name="Otillar R.P."/>
            <person name="Terry A.Y."/>
            <person name="Boore J.L."/>
            <person name="Grigoriev I.V."/>
            <person name="Lindberg D.R."/>
            <person name="Seaver E.C."/>
            <person name="Weisblat D.A."/>
            <person name="Putnam N.H."/>
            <person name="Rokhsar D.S."/>
        </authorList>
    </citation>
    <scope>NUCLEOTIDE SEQUENCE [LARGE SCALE GENOMIC DNA]</scope>
</reference>
<proteinExistence type="inferred from homology"/>
<dbReference type="AlphaFoldDB" id="V4CQ16"/>
<evidence type="ECO:0000256" key="8">
    <source>
        <dbReference type="ARBA" id="ARBA00022842"/>
    </source>
</evidence>
<dbReference type="Pfam" id="PF00690">
    <property type="entry name" value="Cation_ATPase_N"/>
    <property type="match status" value="1"/>
</dbReference>
<feature type="transmembrane region" description="Helical" evidence="13">
    <location>
        <begin position="29"/>
        <end position="49"/>
    </location>
</feature>
<sequence>MVPEKSYINPGDEDQMEISGYRLNRIKQVVIWIFIVLTIGLLRLVFYWLPHYFLRCTHDKCSLAQAESVIMKVKNINQYEQYFVAKVETATREGTSFVKYPKKYIYPNQTFSFFSFKMISVYVYKLLLFFLQKDENLIHYFISKKVKYIWDGNCNEFRALKGLESDTTCAYLHKSQGLSISEQSKRRILYGVNSIAVHVTPIVVLLFKQVLSPFYIFQAFSMCLWYADEYYIYATCIVVISVFSIVVTIYQIRSMQRALRNTISSTTVVTVCRGNDVYEDIPSEDLVPGDVIEIPRHGCMMQCDAALLGGNCIVNESSLTGESVPITKTPLPNPMTVPGQPELMFDLSNHSRHVLFSGTQVIQTRFYGNQKVRAVVLRTGFITSKGNLVRAILYPKPVDFKFNRDTYKFIGVLACIAVLGFIYTITLMVRKIKSRHIIVRALDLVTIAVPPALPAALAVGVVFAQQRLKKSAIFCISPSNINISGAVNAVCFDKTGTLTEDGLELQGVVPVSKKRFEPEIRNMNDLSKGGLLYAMATCHSLTIIDGELMGDPLDLIMFDAINWKLEEPGQEETRFDMMVPTIVHPFNSPVMHQGSTEMVNNDSSLINHESCNLSLNNLCVDFSFLISKFVSLSCEFGLQGEDIGIVRQFPFSSSLQRMSVIVRTLNSSNFDLYVKGSPEMISQLSQLDSLPDDFHEVLTQYTQYGYRVIAVAWKPLPAKLNYVKVQRIARDQVERELIFLGLLIMENKIKPETSPVINNLQQADIRTIMVTGDNMLTALCVARDCGMVDKGDRIILVQAYPPTELKAEEIEFVYAGDSQKKVEEVITSQVNINLSYQACIKGTVIEIDEDNKRFHFALTGKSWAVLRQYFPDQLLKILVRGTVFARMAPDQKAQLVEGLQALGYYVGMCGDGANDCGALKTAHTGISLSEAEASVASPFTSKKPTIECVPKVISEGRCALVTSFGIFKYMASYSLAQLVSVLILYWNGANLTDPAFLYVDLFLITSLSVTFGYTEPYKELVKDLPLSSLISPGPILSLITQTIIHTSFQTAAYFYVQQQEWYVLFEPFKENEDDDYSSHENSAVFLISAYQYIILAIIYSKGKPFRKTIFSNCKFNFKFLNIFWFVDPSTLFSKCHLKTFFQFIKQFPVIDYRLIFVGLAVANFVISLVFEMFIVDNLVVIKKCKAQCSCCKHDDYEYTHIEKELKEDPSWPPLDQSGLGLAQYIQRLESTNQVILN</sequence>
<dbReference type="InterPro" id="IPR023299">
    <property type="entry name" value="ATPase_P-typ_cyto_dom_N"/>
</dbReference>
<evidence type="ECO:0000256" key="11">
    <source>
        <dbReference type="ARBA" id="ARBA00023136"/>
    </source>
</evidence>
<evidence type="ECO:0000256" key="4">
    <source>
        <dbReference type="ARBA" id="ARBA00022692"/>
    </source>
</evidence>
<feature type="transmembrane region" description="Helical" evidence="13">
    <location>
        <begin position="441"/>
        <end position="464"/>
    </location>
</feature>
<feature type="transmembrane region" description="Helical" evidence="13">
    <location>
        <begin position="970"/>
        <end position="989"/>
    </location>
</feature>
<dbReference type="GO" id="GO:0016020">
    <property type="term" value="C:membrane"/>
    <property type="evidence" value="ECO:0007669"/>
    <property type="project" value="UniProtKB-SubCell"/>
</dbReference>
<keyword evidence="5 13" id="KW-0479">Metal-binding</keyword>
<evidence type="ECO:0000256" key="1">
    <source>
        <dbReference type="ARBA" id="ARBA00004141"/>
    </source>
</evidence>
<evidence type="ECO:0000256" key="7">
    <source>
        <dbReference type="ARBA" id="ARBA00022840"/>
    </source>
</evidence>
<evidence type="ECO:0000313" key="17">
    <source>
        <dbReference type="EMBL" id="ESP04540.1"/>
    </source>
</evidence>
<keyword evidence="10 13" id="KW-1133">Transmembrane helix</keyword>